<dbReference type="GO" id="GO:0016925">
    <property type="term" value="P:protein sumoylation"/>
    <property type="evidence" value="ECO:0007669"/>
    <property type="project" value="TreeGrafter"/>
</dbReference>
<dbReference type="CDD" id="cd16650">
    <property type="entry name" value="SP-RING_PIAS-like"/>
    <property type="match status" value="1"/>
</dbReference>
<name>A0A3P7P7M0_DIBLA</name>
<keyword evidence="1" id="KW-0479">Metal-binding</keyword>
<dbReference type="SUPFAM" id="SSF57850">
    <property type="entry name" value="RING/U-box"/>
    <property type="match status" value="1"/>
</dbReference>
<dbReference type="InterPro" id="IPR004181">
    <property type="entry name" value="Znf_MIZ"/>
</dbReference>
<dbReference type="GO" id="GO:0061665">
    <property type="term" value="F:SUMO ligase activity"/>
    <property type="evidence" value="ECO:0007669"/>
    <property type="project" value="TreeGrafter"/>
</dbReference>
<dbReference type="PANTHER" id="PTHR10782">
    <property type="entry name" value="ZINC FINGER MIZ DOMAIN-CONTAINING PROTEIN"/>
    <property type="match status" value="1"/>
</dbReference>
<gene>
    <name evidence="6" type="ORF">DILT_LOCUS11943</name>
</gene>
<evidence type="ECO:0000313" key="6">
    <source>
        <dbReference type="EMBL" id="VDN16112.1"/>
    </source>
</evidence>
<dbReference type="GO" id="GO:0008270">
    <property type="term" value="F:zinc ion binding"/>
    <property type="evidence" value="ECO:0007669"/>
    <property type="project" value="UniProtKB-KW"/>
</dbReference>
<evidence type="ECO:0000256" key="2">
    <source>
        <dbReference type="ARBA" id="ARBA00022771"/>
    </source>
</evidence>
<protein>
    <recommendedName>
        <fullName evidence="5">SP-RING-type domain-containing protein</fullName>
    </recommendedName>
</protein>
<evidence type="ECO:0000259" key="5">
    <source>
        <dbReference type="PROSITE" id="PS51044"/>
    </source>
</evidence>
<keyword evidence="3" id="KW-0862">Zinc</keyword>
<dbReference type="InterPro" id="IPR013083">
    <property type="entry name" value="Znf_RING/FYVE/PHD"/>
</dbReference>
<dbReference type="Pfam" id="PF02891">
    <property type="entry name" value="zf-MIZ"/>
    <property type="match status" value="1"/>
</dbReference>
<keyword evidence="2 4" id="KW-0863">Zinc-finger</keyword>
<dbReference type="EMBL" id="UYRU01064707">
    <property type="protein sequence ID" value="VDN16112.1"/>
    <property type="molecule type" value="Genomic_DNA"/>
</dbReference>
<accession>A0A3P7P7M0</accession>
<evidence type="ECO:0000313" key="7">
    <source>
        <dbReference type="Proteomes" id="UP000281553"/>
    </source>
</evidence>
<evidence type="ECO:0000256" key="3">
    <source>
        <dbReference type="ARBA" id="ARBA00022833"/>
    </source>
</evidence>
<dbReference type="PROSITE" id="PS51044">
    <property type="entry name" value="ZF_SP_RING"/>
    <property type="match status" value="1"/>
</dbReference>
<dbReference type="GO" id="GO:0000785">
    <property type="term" value="C:chromatin"/>
    <property type="evidence" value="ECO:0007669"/>
    <property type="project" value="TreeGrafter"/>
</dbReference>
<dbReference type="PANTHER" id="PTHR10782:SF4">
    <property type="entry name" value="TONALLI, ISOFORM E"/>
    <property type="match status" value="1"/>
</dbReference>
<proteinExistence type="predicted"/>
<dbReference type="Proteomes" id="UP000281553">
    <property type="component" value="Unassembled WGS sequence"/>
</dbReference>
<dbReference type="OrthoDB" id="6287158at2759"/>
<reference evidence="6 7" key="1">
    <citation type="submission" date="2018-11" db="EMBL/GenBank/DDBJ databases">
        <authorList>
            <consortium name="Pathogen Informatics"/>
        </authorList>
    </citation>
    <scope>NUCLEOTIDE SEQUENCE [LARGE SCALE GENOMIC DNA]</scope>
</reference>
<feature type="domain" description="SP-RING-type" evidence="5">
    <location>
        <begin position="8"/>
        <end position="95"/>
    </location>
</feature>
<evidence type="ECO:0000256" key="4">
    <source>
        <dbReference type="PROSITE-ProRule" id="PRU00452"/>
    </source>
</evidence>
<evidence type="ECO:0000256" key="1">
    <source>
        <dbReference type="ARBA" id="ARBA00022723"/>
    </source>
</evidence>
<keyword evidence="7" id="KW-1185">Reference proteome</keyword>
<dbReference type="AlphaFoldDB" id="A0A3P7P7M0"/>
<dbReference type="Gene3D" id="3.30.40.10">
    <property type="entry name" value="Zinc/RING finger domain, C3HC4 (zinc finger)"/>
    <property type="match status" value="1"/>
</dbReference>
<organism evidence="6 7">
    <name type="scientific">Dibothriocephalus latus</name>
    <name type="common">Fish tapeworm</name>
    <name type="synonym">Diphyllobothrium latum</name>
    <dbReference type="NCBI Taxonomy" id="60516"/>
    <lineage>
        <taxon>Eukaryota</taxon>
        <taxon>Metazoa</taxon>
        <taxon>Spiralia</taxon>
        <taxon>Lophotrochozoa</taxon>
        <taxon>Platyhelminthes</taxon>
        <taxon>Cestoda</taxon>
        <taxon>Eucestoda</taxon>
        <taxon>Diphyllobothriidea</taxon>
        <taxon>Diphyllobothriidae</taxon>
        <taxon>Dibothriocephalus</taxon>
    </lineage>
</organism>
<sequence>MVKSKLSLDEDLQSDGWIPVSLLCPLALTRIKTPVRSVNCDHLQCFDLSSYLTINKKRPRWSCPVCSSPAPFRDLRRDDFFVKLMADGCMTNVEMVHVTANGYLPGASTLTKYGSAAPISTKELIPKMSSSANSTIAADPPLPNEISMMSPCILESYFLPRPGTPGECEIYPFNGCVLLLDDDDEDQEGNVTQLADVHSIAATTTEQSEKRTFVALNSAPRT</sequence>